<name>A0ABN2BVI3_9ACTN</name>
<comment type="caution">
    <text evidence="2">The sequence shown here is derived from an EMBL/GenBank/DDBJ whole genome shotgun (WGS) entry which is preliminary data.</text>
</comment>
<proteinExistence type="predicted"/>
<evidence type="ECO:0000313" key="3">
    <source>
        <dbReference type="Proteomes" id="UP001500842"/>
    </source>
</evidence>
<dbReference type="RefSeq" id="WP_344114144.1">
    <property type="nucleotide sequence ID" value="NZ_BAAAOR010000048.1"/>
</dbReference>
<accession>A0ABN2BVI3</accession>
<keyword evidence="3" id="KW-1185">Reference proteome</keyword>
<keyword evidence="1" id="KW-1133">Transmembrane helix</keyword>
<dbReference type="EMBL" id="BAAAOR010000048">
    <property type="protein sequence ID" value="GAA1547356.1"/>
    <property type="molecule type" value="Genomic_DNA"/>
</dbReference>
<evidence type="ECO:0000256" key="1">
    <source>
        <dbReference type="SAM" id="Phobius"/>
    </source>
</evidence>
<keyword evidence="1" id="KW-0812">Transmembrane</keyword>
<evidence type="ECO:0000313" key="2">
    <source>
        <dbReference type="EMBL" id="GAA1547356.1"/>
    </source>
</evidence>
<reference evidence="2 3" key="1">
    <citation type="journal article" date="2019" name="Int. J. Syst. Evol. Microbiol.">
        <title>The Global Catalogue of Microorganisms (GCM) 10K type strain sequencing project: providing services to taxonomists for standard genome sequencing and annotation.</title>
        <authorList>
            <consortium name="The Broad Institute Genomics Platform"/>
            <consortium name="The Broad Institute Genome Sequencing Center for Infectious Disease"/>
            <person name="Wu L."/>
            <person name="Ma J."/>
        </authorList>
    </citation>
    <scope>NUCLEOTIDE SEQUENCE [LARGE SCALE GENOMIC DNA]</scope>
    <source>
        <strain evidence="2 3">JCM 14942</strain>
    </source>
</reference>
<gene>
    <name evidence="2" type="ORF">GCM10009788_56810</name>
</gene>
<protein>
    <submittedName>
        <fullName evidence="2">Uncharacterized protein</fullName>
    </submittedName>
</protein>
<organism evidence="2 3">
    <name type="scientific">Nocardioides humi</name>
    <dbReference type="NCBI Taxonomy" id="449461"/>
    <lineage>
        <taxon>Bacteria</taxon>
        <taxon>Bacillati</taxon>
        <taxon>Actinomycetota</taxon>
        <taxon>Actinomycetes</taxon>
        <taxon>Propionibacteriales</taxon>
        <taxon>Nocardioidaceae</taxon>
        <taxon>Nocardioides</taxon>
    </lineage>
</organism>
<sequence length="60" mass="6484">MVHVIPLHLGALHPVEQIATIVLAFGPFVVLGIVIAVRRRAEAGEDDDALLDDPQHHDAD</sequence>
<feature type="transmembrane region" description="Helical" evidence="1">
    <location>
        <begin position="18"/>
        <end position="37"/>
    </location>
</feature>
<dbReference type="Proteomes" id="UP001500842">
    <property type="component" value="Unassembled WGS sequence"/>
</dbReference>
<keyword evidence="1" id="KW-0472">Membrane</keyword>